<dbReference type="EMBL" id="KN828463">
    <property type="protein sequence ID" value="KIK74934.1"/>
    <property type="molecule type" value="Genomic_DNA"/>
</dbReference>
<protein>
    <submittedName>
        <fullName evidence="2">Uncharacterized protein</fullName>
    </submittedName>
</protein>
<dbReference type="STRING" id="930991.A0A0D0D4Q7"/>
<dbReference type="AlphaFoldDB" id="A0A0D0D4Q7"/>
<proteinExistence type="predicted"/>
<reference evidence="3" key="2">
    <citation type="submission" date="2015-01" db="EMBL/GenBank/DDBJ databases">
        <title>Evolutionary Origins and Diversification of the Mycorrhizal Mutualists.</title>
        <authorList>
            <consortium name="DOE Joint Genome Institute"/>
            <consortium name="Mycorrhizal Genomics Consortium"/>
            <person name="Kohler A."/>
            <person name="Kuo A."/>
            <person name="Nagy L.G."/>
            <person name="Floudas D."/>
            <person name="Copeland A."/>
            <person name="Barry K.W."/>
            <person name="Cichocki N."/>
            <person name="Veneault-Fourrey C."/>
            <person name="LaButti K."/>
            <person name="Lindquist E.A."/>
            <person name="Lipzen A."/>
            <person name="Lundell T."/>
            <person name="Morin E."/>
            <person name="Murat C."/>
            <person name="Riley R."/>
            <person name="Ohm R."/>
            <person name="Sun H."/>
            <person name="Tunlid A."/>
            <person name="Henrissat B."/>
            <person name="Grigoriev I.V."/>
            <person name="Hibbett D.S."/>
            <person name="Martin F."/>
        </authorList>
    </citation>
    <scope>NUCLEOTIDE SEQUENCE [LARGE SCALE GENOMIC DNA]</scope>
    <source>
        <strain evidence="3">Ve08.2h10</strain>
    </source>
</reference>
<feature type="region of interest" description="Disordered" evidence="1">
    <location>
        <begin position="92"/>
        <end position="113"/>
    </location>
</feature>
<organism evidence="2 3">
    <name type="scientific">Paxillus rubicundulus Ve08.2h10</name>
    <dbReference type="NCBI Taxonomy" id="930991"/>
    <lineage>
        <taxon>Eukaryota</taxon>
        <taxon>Fungi</taxon>
        <taxon>Dikarya</taxon>
        <taxon>Basidiomycota</taxon>
        <taxon>Agaricomycotina</taxon>
        <taxon>Agaricomycetes</taxon>
        <taxon>Agaricomycetidae</taxon>
        <taxon>Boletales</taxon>
        <taxon>Paxilineae</taxon>
        <taxon>Paxillaceae</taxon>
        <taxon>Paxillus</taxon>
    </lineage>
</organism>
<evidence type="ECO:0000313" key="2">
    <source>
        <dbReference type="EMBL" id="KIK74934.1"/>
    </source>
</evidence>
<dbReference type="Proteomes" id="UP000054538">
    <property type="component" value="Unassembled WGS sequence"/>
</dbReference>
<gene>
    <name evidence="2" type="ORF">PAXRUDRAFT_174294</name>
</gene>
<accession>A0A0D0D4Q7</accession>
<dbReference type="InParanoid" id="A0A0D0D4Q7"/>
<feature type="non-terminal residue" evidence="2">
    <location>
        <position position="1"/>
    </location>
</feature>
<reference evidence="2 3" key="1">
    <citation type="submission" date="2014-04" db="EMBL/GenBank/DDBJ databases">
        <authorList>
            <consortium name="DOE Joint Genome Institute"/>
            <person name="Kuo A."/>
            <person name="Kohler A."/>
            <person name="Jargeat P."/>
            <person name="Nagy L.G."/>
            <person name="Floudas D."/>
            <person name="Copeland A."/>
            <person name="Barry K.W."/>
            <person name="Cichocki N."/>
            <person name="Veneault-Fourrey C."/>
            <person name="LaButti K."/>
            <person name="Lindquist E.A."/>
            <person name="Lipzen A."/>
            <person name="Lundell T."/>
            <person name="Morin E."/>
            <person name="Murat C."/>
            <person name="Sun H."/>
            <person name="Tunlid A."/>
            <person name="Henrissat B."/>
            <person name="Grigoriev I.V."/>
            <person name="Hibbett D.S."/>
            <person name="Martin F."/>
            <person name="Nordberg H.P."/>
            <person name="Cantor M.N."/>
            <person name="Hua S.X."/>
        </authorList>
    </citation>
    <scope>NUCLEOTIDE SEQUENCE [LARGE SCALE GENOMIC DNA]</scope>
    <source>
        <strain evidence="2 3">Ve08.2h10</strain>
    </source>
</reference>
<dbReference type="OrthoDB" id="2705380at2759"/>
<evidence type="ECO:0000256" key="1">
    <source>
        <dbReference type="SAM" id="MobiDB-lite"/>
    </source>
</evidence>
<sequence>KHPTSLLPNIQLKLARKPSTIASCGNGGSMSAAHSWMACSPLISATQADVSDTDVPQDVLRDHHCWNGTLCTPDSTYLASLSMKSKTESGHHITGGSWSAVQGDGKDDKGSKPVTGHGNDILTTIRFYNPVWKVILNCTKTLSFLEAVLNNAFPERTTFHHKKAPEFINQAIAEFKQDGVMPDESILKKHQSLMADIVHCF</sequence>
<evidence type="ECO:0000313" key="3">
    <source>
        <dbReference type="Proteomes" id="UP000054538"/>
    </source>
</evidence>
<dbReference type="HOGENOM" id="CLU_1175832_0_0_1"/>
<keyword evidence="3" id="KW-1185">Reference proteome</keyword>
<name>A0A0D0D4Q7_9AGAM</name>